<name>A0A7W9CW14_9HYPH</name>
<dbReference type="Gene3D" id="3.40.50.1820">
    <property type="entry name" value="alpha/beta hydrolase"/>
    <property type="match status" value="1"/>
</dbReference>
<feature type="transmembrane region" description="Helical" evidence="2">
    <location>
        <begin position="87"/>
        <end position="107"/>
    </location>
</feature>
<protein>
    <submittedName>
        <fullName evidence="4">Pimeloyl-ACP methyl ester carboxylesterase</fullName>
    </submittedName>
</protein>
<dbReference type="EMBL" id="JACHOO010000003">
    <property type="protein sequence ID" value="MBB5752709.1"/>
    <property type="molecule type" value="Genomic_DNA"/>
</dbReference>
<dbReference type="Proteomes" id="UP000523821">
    <property type="component" value="Unassembled WGS sequence"/>
</dbReference>
<dbReference type="InterPro" id="IPR050266">
    <property type="entry name" value="AB_hydrolase_sf"/>
</dbReference>
<keyword evidence="2" id="KW-0812">Transmembrane</keyword>
<organism evidence="4 5">
    <name type="scientific">Prosthecomicrobium pneumaticum</name>
    <dbReference type="NCBI Taxonomy" id="81895"/>
    <lineage>
        <taxon>Bacteria</taxon>
        <taxon>Pseudomonadati</taxon>
        <taxon>Pseudomonadota</taxon>
        <taxon>Alphaproteobacteria</taxon>
        <taxon>Hyphomicrobiales</taxon>
        <taxon>Kaistiaceae</taxon>
        <taxon>Prosthecomicrobium</taxon>
    </lineage>
</organism>
<dbReference type="InterPro" id="IPR029058">
    <property type="entry name" value="AB_hydrolase_fold"/>
</dbReference>
<dbReference type="PRINTS" id="PR00111">
    <property type="entry name" value="ABHYDROLASE"/>
</dbReference>
<dbReference type="Pfam" id="PF00561">
    <property type="entry name" value="Abhydrolase_1"/>
    <property type="match status" value="1"/>
</dbReference>
<reference evidence="4 5" key="1">
    <citation type="submission" date="2020-08" db="EMBL/GenBank/DDBJ databases">
        <title>Genomic Encyclopedia of Type Strains, Phase IV (KMG-IV): sequencing the most valuable type-strain genomes for metagenomic binning, comparative biology and taxonomic classification.</title>
        <authorList>
            <person name="Goeker M."/>
        </authorList>
    </citation>
    <scope>NUCLEOTIDE SEQUENCE [LARGE SCALE GENOMIC DNA]</scope>
    <source>
        <strain evidence="4 5">DSM 16268</strain>
    </source>
</reference>
<dbReference type="GO" id="GO:0016787">
    <property type="term" value="F:hydrolase activity"/>
    <property type="evidence" value="ECO:0007669"/>
    <property type="project" value="UniProtKB-KW"/>
</dbReference>
<keyword evidence="2" id="KW-0472">Membrane</keyword>
<comment type="caution">
    <text evidence="4">The sequence shown here is derived from an EMBL/GenBank/DDBJ whole genome shotgun (WGS) entry which is preliminary data.</text>
</comment>
<dbReference type="InterPro" id="IPR000639">
    <property type="entry name" value="Epox_hydrolase-like"/>
</dbReference>
<dbReference type="RefSeq" id="WP_183854749.1">
    <property type="nucleotide sequence ID" value="NZ_JACHOO010000003.1"/>
</dbReference>
<evidence type="ECO:0000313" key="5">
    <source>
        <dbReference type="Proteomes" id="UP000523821"/>
    </source>
</evidence>
<evidence type="ECO:0000256" key="2">
    <source>
        <dbReference type="SAM" id="Phobius"/>
    </source>
</evidence>
<dbReference type="AlphaFoldDB" id="A0A7W9CW14"/>
<dbReference type="PRINTS" id="PR00412">
    <property type="entry name" value="EPOXHYDRLASE"/>
</dbReference>
<dbReference type="PANTHER" id="PTHR43798:SF31">
    <property type="entry name" value="AB HYDROLASE SUPERFAMILY PROTEIN YCLE"/>
    <property type="match status" value="1"/>
</dbReference>
<proteinExistence type="predicted"/>
<evidence type="ECO:0000256" key="1">
    <source>
        <dbReference type="ARBA" id="ARBA00022801"/>
    </source>
</evidence>
<gene>
    <name evidence="4" type="ORF">GGQ63_001763</name>
</gene>
<accession>A0A7W9CW14</accession>
<sequence>MPSIEANGIVQHVRIEGPAEAPPVLLIHGLGWDASLWRAQVPALVAAGFRVIAPDLRGMGATDKPDAPYSIDLYAADMAALLEALGIARVAAVGFSLGGMILAALALRAPQRIAAAVIACASVSSSAEGQAGTEAMLARAATLGPLRFAKEQADAIWHPAYAAAHPEAVEAFIGWRAAMDQAALGRAFRSAYGVDLRPGLAGLDLPALVVAADADPFLGVDTGRDIAARIPGARFALIEGAGHMAPIERPEAFNALILDFLTAHRPPR</sequence>
<keyword evidence="5" id="KW-1185">Reference proteome</keyword>
<dbReference type="SUPFAM" id="SSF53474">
    <property type="entry name" value="alpha/beta-Hydrolases"/>
    <property type="match status" value="1"/>
</dbReference>
<evidence type="ECO:0000259" key="3">
    <source>
        <dbReference type="Pfam" id="PF00561"/>
    </source>
</evidence>
<keyword evidence="2" id="KW-1133">Transmembrane helix</keyword>
<feature type="domain" description="AB hydrolase-1" evidence="3">
    <location>
        <begin position="22"/>
        <end position="126"/>
    </location>
</feature>
<keyword evidence="1" id="KW-0378">Hydrolase</keyword>
<dbReference type="GO" id="GO:0016020">
    <property type="term" value="C:membrane"/>
    <property type="evidence" value="ECO:0007669"/>
    <property type="project" value="TreeGrafter"/>
</dbReference>
<dbReference type="PANTHER" id="PTHR43798">
    <property type="entry name" value="MONOACYLGLYCEROL LIPASE"/>
    <property type="match status" value="1"/>
</dbReference>
<dbReference type="InterPro" id="IPR000073">
    <property type="entry name" value="AB_hydrolase_1"/>
</dbReference>
<evidence type="ECO:0000313" key="4">
    <source>
        <dbReference type="EMBL" id="MBB5752709.1"/>
    </source>
</evidence>